<feature type="domain" description="CBS" evidence="3">
    <location>
        <begin position="76"/>
        <end position="132"/>
    </location>
</feature>
<sequence length="149" mass="16373">MDIGEICNREVVFATEDMSVKEAAELMRDQHVGSLVVIRQADLGRVVAGMVTDRDIAIVAVARDFDPQSLRVGDIMSSEVVTARPDASLNDVLHLMRQSGVRRVPVTTDDAVLIGIVTLDDLLEILAEEMQGFVQAITSAQRREERVRG</sequence>
<dbReference type="AlphaFoldDB" id="A0A0C1YSJ8"/>
<protein>
    <recommendedName>
        <fullName evidence="3">CBS domain-containing protein</fullName>
    </recommendedName>
</protein>
<evidence type="ECO:0000313" key="5">
    <source>
        <dbReference type="Proteomes" id="UP000031572"/>
    </source>
</evidence>
<evidence type="ECO:0000256" key="2">
    <source>
        <dbReference type="PROSITE-ProRule" id="PRU00703"/>
    </source>
</evidence>
<evidence type="ECO:0000313" key="4">
    <source>
        <dbReference type="EMBL" id="KIF83682.1"/>
    </source>
</evidence>
<dbReference type="InterPro" id="IPR000644">
    <property type="entry name" value="CBS_dom"/>
</dbReference>
<dbReference type="STRING" id="709839.TSA66_12070"/>
<organism evidence="4 5">
    <name type="scientific">Noviherbaspirillum autotrophicum</name>
    <dbReference type="NCBI Taxonomy" id="709839"/>
    <lineage>
        <taxon>Bacteria</taxon>
        <taxon>Pseudomonadati</taxon>
        <taxon>Pseudomonadota</taxon>
        <taxon>Betaproteobacteria</taxon>
        <taxon>Burkholderiales</taxon>
        <taxon>Oxalobacteraceae</taxon>
        <taxon>Noviherbaspirillum</taxon>
    </lineage>
</organism>
<name>A0A0C1YSJ8_9BURK</name>
<dbReference type="SMART" id="SM00116">
    <property type="entry name" value="CBS"/>
    <property type="match status" value="2"/>
</dbReference>
<dbReference type="PANTHER" id="PTHR43080">
    <property type="entry name" value="CBS DOMAIN-CONTAINING PROTEIN CBSX3, MITOCHONDRIAL"/>
    <property type="match status" value="1"/>
</dbReference>
<dbReference type="Gene3D" id="3.10.580.10">
    <property type="entry name" value="CBS-domain"/>
    <property type="match status" value="1"/>
</dbReference>
<evidence type="ECO:0000256" key="1">
    <source>
        <dbReference type="ARBA" id="ARBA00023122"/>
    </source>
</evidence>
<dbReference type="PROSITE" id="PS51371">
    <property type="entry name" value="CBS"/>
    <property type="match status" value="2"/>
</dbReference>
<accession>A0A0C1YSJ8</accession>
<dbReference type="InterPro" id="IPR046342">
    <property type="entry name" value="CBS_dom_sf"/>
</dbReference>
<keyword evidence="5" id="KW-1185">Reference proteome</keyword>
<dbReference type="CDD" id="cd17775">
    <property type="entry name" value="CBS_pair_bact_arch"/>
    <property type="match status" value="1"/>
</dbReference>
<dbReference type="EMBL" id="JWJG01000028">
    <property type="protein sequence ID" value="KIF83682.1"/>
    <property type="molecule type" value="Genomic_DNA"/>
</dbReference>
<reference evidence="4 5" key="1">
    <citation type="submission" date="2014-12" db="EMBL/GenBank/DDBJ databases">
        <title>Denitrispirillum autotrophicum gen. nov., sp. nov., Denitrifying, Facultatively Autotrophic Bacteria Isolated from Rice Paddy Soil.</title>
        <authorList>
            <person name="Ishii S."/>
            <person name="Ashida N."/>
            <person name="Ohno H."/>
            <person name="Otsuka S."/>
            <person name="Yokota A."/>
            <person name="Senoo K."/>
        </authorList>
    </citation>
    <scope>NUCLEOTIDE SEQUENCE [LARGE SCALE GENOMIC DNA]</scope>
    <source>
        <strain evidence="4 5">TSA66</strain>
    </source>
</reference>
<dbReference type="SUPFAM" id="SSF54631">
    <property type="entry name" value="CBS-domain pair"/>
    <property type="match status" value="1"/>
</dbReference>
<dbReference type="PANTHER" id="PTHR43080:SF2">
    <property type="entry name" value="CBS DOMAIN-CONTAINING PROTEIN"/>
    <property type="match status" value="1"/>
</dbReference>
<feature type="domain" description="CBS" evidence="3">
    <location>
        <begin position="7"/>
        <end position="67"/>
    </location>
</feature>
<comment type="caution">
    <text evidence="4">The sequence shown here is derived from an EMBL/GenBank/DDBJ whole genome shotgun (WGS) entry which is preliminary data.</text>
</comment>
<proteinExistence type="predicted"/>
<keyword evidence="1 2" id="KW-0129">CBS domain</keyword>
<dbReference type="Proteomes" id="UP000031572">
    <property type="component" value="Unassembled WGS sequence"/>
</dbReference>
<dbReference type="Pfam" id="PF00571">
    <property type="entry name" value="CBS"/>
    <property type="match status" value="2"/>
</dbReference>
<dbReference type="OrthoDB" id="9794094at2"/>
<gene>
    <name evidence="4" type="ORF">TSA66_12070</name>
</gene>
<dbReference type="InterPro" id="IPR051257">
    <property type="entry name" value="Diverse_CBS-Domain"/>
</dbReference>
<evidence type="ECO:0000259" key="3">
    <source>
        <dbReference type="PROSITE" id="PS51371"/>
    </source>
</evidence>